<organism evidence="3 4">
    <name type="scientific">Hucho hucho</name>
    <name type="common">huchen</name>
    <dbReference type="NCBI Taxonomy" id="62062"/>
    <lineage>
        <taxon>Eukaryota</taxon>
        <taxon>Metazoa</taxon>
        <taxon>Chordata</taxon>
        <taxon>Craniata</taxon>
        <taxon>Vertebrata</taxon>
        <taxon>Euteleostomi</taxon>
        <taxon>Actinopterygii</taxon>
        <taxon>Neopterygii</taxon>
        <taxon>Teleostei</taxon>
        <taxon>Protacanthopterygii</taxon>
        <taxon>Salmoniformes</taxon>
        <taxon>Salmonidae</taxon>
        <taxon>Salmoninae</taxon>
        <taxon>Hucho</taxon>
    </lineage>
</organism>
<reference evidence="3" key="2">
    <citation type="submission" date="2025-08" db="UniProtKB">
        <authorList>
            <consortium name="Ensembl"/>
        </authorList>
    </citation>
    <scope>IDENTIFICATION</scope>
</reference>
<name>A0A4W5JL42_9TELE</name>
<dbReference type="AlphaFoldDB" id="A0A4W5JL42"/>
<feature type="compositionally biased region" description="Basic and acidic residues" evidence="1">
    <location>
        <begin position="132"/>
        <end position="150"/>
    </location>
</feature>
<dbReference type="Pfam" id="PF24160">
    <property type="entry name" value="UVB_sens_C"/>
    <property type="match status" value="1"/>
</dbReference>
<feature type="compositionally biased region" description="Polar residues" evidence="1">
    <location>
        <begin position="113"/>
        <end position="130"/>
    </location>
</feature>
<evidence type="ECO:0000313" key="3">
    <source>
        <dbReference type="Ensembl" id="ENSHHUP00000005578.1"/>
    </source>
</evidence>
<dbReference type="InterPro" id="IPR055412">
    <property type="entry name" value="UVB_sens_C"/>
</dbReference>
<dbReference type="Proteomes" id="UP000314982">
    <property type="component" value="Unassembled WGS sequence"/>
</dbReference>
<reference evidence="4" key="1">
    <citation type="submission" date="2018-06" db="EMBL/GenBank/DDBJ databases">
        <title>Genome assembly of Danube salmon.</title>
        <authorList>
            <person name="Macqueen D.J."/>
            <person name="Gundappa M.K."/>
        </authorList>
    </citation>
    <scope>NUCLEOTIDE SEQUENCE [LARGE SCALE GENOMIC DNA]</scope>
</reference>
<evidence type="ECO:0000259" key="2">
    <source>
        <dbReference type="Pfam" id="PF24160"/>
    </source>
</evidence>
<feature type="region of interest" description="Disordered" evidence="1">
    <location>
        <begin position="113"/>
        <end position="150"/>
    </location>
</feature>
<evidence type="ECO:0000313" key="4">
    <source>
        <dbReference type="Proteomes" id="UP000314982"/>
    </source>
</evidence>
<feature type="domain" description="Root UVB sensitive protein C-terminal" evidence="2">
    <location>
        <begin position="1"/>
        <end position="87"/>
    </location>
</feature>
<reference evidence="3" key="3">
    <citation type="submission" date="2025-09" db="UniProtKB">
        <authorList>
            <consortium name="Ensembl"/>
        </authorList>
    </citation>
    <scope>IDENTIFICATION</scope>
</reference>
<keyword evidence="4" id="KW-1185">Reference proteome</keyword>
<accession>A0A4W5JL42</accession>
<proteinExistence type="predicted"/>
<evidence type="ECO:0000256" key="1">
    <source>
        <dbReference type="SAM" id="MobiDB-lite"/>
    </source>
</evidence>
<dbReference type="Ensembl" id="ENSHHUT00000005757.1">
    <property type="protein sequence ID" value="ENSHHUP00000005578.1"/>
    <property type="gene ID" value="ENSHHUG00000003450.1"/>
</dbReference>
<sequence>MKNNPKPFLIGVKRGSVCVCLGPDASLCDEIRAVCQAVCLCTVLHPVSPLEGALKQLSMSHSNNHWELVHESHKLMDQIFQPFLKDMVGIESGKETAGKSTVTRVSFFRSNTESNTDGNAISNTDGNAISNRDGHLNSEPYSEDHHAMET</sequence>
<protein>
    <recommendedName>
        <fullName evidence="2">Root UVB sensitive protein C-terminal domain-containing protein</fullName>
    </recommendedName>
</protein>
<dbReference type="STRING" id="62062.ENSHHUP00000005578"/>